<evidence type="ECO:0000256" key="3">
    <source>
        <dbReference type="ARBA" id="ARBA00022694"/>
    </source>
</evidence>
<keyword evidence="3 5" id="KW-0819">tRNA processing</keyword>
<dbReference type="CDD" id="cd02573">
    <property type="entry name" value="PseudoU_synth_EcTruB"/>
    <property type="match status" value="1"/>
</dbReference>
<comment type="catalytic activity">
    <reaction evidence="1 5">
        <text>uridine(55) in tRNA = pseudouridine(55) in tRNA</text>
        <dbReference type="Rhea" id="RHEA:42532"/>
        <dbReference type="Rhea" id="RHEA-COMP:10101"/>
        <dbReference type="Rhea" id="RHEA-COMP:10102"/>
        <dbReference type="ChEBI" id="CHEBI:65314"/>
        <dbReference type="ChEBI" id="CHEBI:65315"/>
        <dbReference type="EC" id="5.4.99.25"/>
    </reaction>
</comment>
<reference evidence="9" key="1">
    <citation type="submission" date="2016-10" db="EMBL/GenBank/DDBJ databases">
        <authorList>
            <person name="Varghese N."/>
        </authorList>
    </citation>
    <scope>NUCLEOTIDE SEQUENCE [LARGE SCALE GENOMIC DNA]</scope>
    <source>
        <strain evidence="9">DSM 12489</strain>
    </source>
</reference>
<dbReference type="Pfam" id="PF16198">
    <property type="entry name" value="TruB_C_2"/>
    <property type="match status" value="1"/>
</dbReference>
<evidence type="ECO:0000256" key="1">
    <source>
        <dbReference type="ARBA" id="ARBA00000385"/>
    </source>
</evidence>
<dbReference type="NCBIfam" id="TIGR00431">
    <property type="entry name" value="TruB"/>
    <property type="match status" value="1"/>
</dbReference>
<gene>
    <name evidence="5" type="primary">truB</name>
    <name evidence="8" type="ORF">SAMN04489725_10494</name>
</gene>
<sequence length="304" mass="32290">MSDTANGVLLVDKPVGPTSHDVVAKVRRKLGTRKVGHAGTLDPGASGLLMICVGNATRLLEYFTSADKSYTGTVVFGIGTDTDDAAGSVTRQASAAHLTFADLRKAAEAFLGVTMQTVPAYSAVHIDGVRAYELARKGETVALPERKIHVSHFELADFRAEGECCSASFSVTCSKGTYVRALCRDLGERLGVPAHMATLRRTAVGSARLADAVALEAWLACENPEAFLRDPLLYLDGYPIWHPSAGVLSRLANGQTVRCMDELSGAEAGQIVLIVHAGAIAAVGEVQSLEPTLIRPKKVFWKKG</sequence>
<evidence type="ECO:0000259" key="7">
    <source>
        <dbReference type="Pfam" id="PF16198"/>
    </source>
</evidence>
<evidence type="ECO:0000259" key="6">
    <source>
        <dbReference type="Pfam" id="PF01509"/>
    </source>
</evidence>
<protein>
    <recommendedName>
        <fullName evidence="5">tRNA pseudouridine synthase B</fullName>
        <ecNumber evidence="5">5.4.99.25</ecNumber>
    </recommendedName>
    <alternativeName>
        <fullName evidence="5">tRNA pseudouridine(55) synthase</fullName>
        <shortName evidence="5">Psi55 synthase</shortName>
    </alternativeName>
    <alternativeName>
        <fullName evidence="5">tRNA pseudouridylate synthase</fullName>
    </alternativeName>
    <alternativeName>
        <fullName evidence="5">tRNA-uridine isomerase</fullName>
    </alternativeName>
</protein>
<accession>A0A1H2SJC2</accession>
<evidence type="ECO:0000256" key="4">
    <source>
        <dbReference type="ARBA" id="ARBA00023235"/>
    </source>
</evidence>
<evidence type="ECO:0000256" key="5">
    <source>
        <dbReference type="HAMAP-Rule" id="MF_01080"/>
    </source>
</evidence>
<dbReference type="Gene3D" id="3.30.2350.10">
    <property type="entry name" value="Pseudouridine synthase"/>
    <property type="match status" value="1"/>
</dbReference>
<feature type="domain" description="tRNA pseudouridylate synthase B C-terminal" evidence="7">
    <location>
        <begin position="180"/>
        <end position="220"/>
    </location>
</feature>
<dbReference type="PANTHER" id="PTHR13767">
    <property type="entry name" value="TRNA-PSEUDOURIDINE SYNTHASE"/>
    <property type="match status" value="1"/>
</dbReference>
<evidence type="ECO:0000313" key="9">
    <source>
        <dbReference type="Proteomes" id="UP000182589"/>
    </source>
</evidence>
<comment type="similarity">
    <text evidence="2 5">Belongs to the pseudouridine synthase TruB family. Type 1 subfamily.</text>
</comment>
<keyword evidence="4 5" id="KW-0413">Isomerase</keyword>
<evidence type="ECO:0000313" key="8">
    <source>
        <dbReference type="EMBL" id="SDW31690.1"/>
    </source>
</evidence>
<dbReference type="InterPro" id="IPR032819">
    <property type="entry name" value="TruB_C"/>
</dbReference>
<name>A0A1H2SJC2_9BACL</name>
<dbReference type="GO" id="GO:0160148">
    <property type="term" value="F:tRNA pseudouridine(55) synthase activity"/>
    <property type="evidence" value="ECO:0007669"/>
    <property type="project" value="UniProtKB-EC"/>
</dbReference>
<dbReference type="RefSeq" id="WP_074692334.1">
    <property type="nucleotide sequence ID" value="NZ_FNOJ01000004.1"/>
</dbReference>
<dbReference type="InterPro" id="IPR014780">
    <property type="entry name" value="tRNA_psdUridine_synth_TruB"/>
</dbReference>
<dbReference type="InterPro" id="IPR020103">
    <property type="entry name" value="PsdUridine_synth_cat_dom_sf"/>
</dbReference>
<proteinExistence type="inferred from homology"/>
<dbReference type="AlphaFoldDB" id="A0A1H2SJC2"/>
<dbReference type="GO" id="GO:0003723">
    <property type="term" value="F:RNA binding"/>
    <property type="evidence" value="ECO:0007669"/>
    <property type="project" value="InterPro"/>
</dbReference>
<dbReference type="SUPFAM" id="SSF55120">
    <property type="entry name" value="Pseudouridine synthase"/>
    <property type="match status" value="1"/>
</dbReference>
<dbReference type="PANTHER" id="PTHR13767:SF2">
    <property type="entry name" value="PSEUDOURIDYLATE SYNTHASE TRUB1"/>
    <property type="match status" value="1"/>
</dbReference>
<dbReference type="STRING" id="89784.SAMN04489725_10494"/>
<dbReference type="Pfam" id="PF01509">
    <property type="entry name" value="TruB_N"/>
    <property type="match status" value="1"/>
</dbReference>
<dbReference type="EMBL" id="FNOJ01000004">
    <property type="protein sequence ID" value="SDW31690.1"/>
    <property type="molecule type" value="Genomic_DNA"/>
</dbReference>
<keyword evidence="9" id="KW-1185">Reference proteome</keyword>
<organism evidence="8 9">
    <name type="scientific">Alicyclobacillus hesperidum</name>
    <dbReference type="NCBI Taxonomy" id="89784"/>
    <lineage>
        <taxon>Bacteria</taxon>
        <taxon>Bacillati</taxon>
        <taxon>Bacillota</taxon>
        <taxon>Bacilli</taxon>
        <taxon>Bacillales</taxon>
        <taxon>Alicyclobacillaceae</taxon>
        <taxon>Alicyclobacillus</taxon>
    </lineage>
</organism>
<dbReference type="GO" id="GO:0031119">
    <property type="term" value="P:tRNA pseudouridine synthesis"/>
    <property type="evidence" value="ECO:0007669"/>
    <property type="project" value="UniProtKB-UniRule"/>
</dbReference>
<feature type="domain" description="Pseudouridine synthase II N-terminal" evidence="6">
    <location>
        <begin position="27"/>
        <end position="179"/>
    </location>
</feature>
<dbReference type="Proteomes" id="UP000182589">
    <property type="component" value="Unassembled WGS sequence"/>
</dbReference>
<feature type="active site" description="Nucleophile" evidence="5">
    <location>
        <position position="42"/>
    </location>
</feature>
<dbReference type="EC" id="5.4.99.25" evidence="5"/>
<dbReference type="HAMAP" id="MF_01080">
    <property type="entry name" value="TruB_bact"/>
    <property type="match status" value="1"/>
</dbReference>
<comment type="function">
    <text evidence="5">Responsible for synthesis of pseudouridine from uracil-55 in the psi GC loop of transfer RNAs.</text>
</comment>
<evidence type="ECO:0000256" key="2">
    <source>
        <dbReference type="ARBA" id="ARBA00005642"/>
    </source>
</evidence>
<dbReference type="InterPro" id="IPR002501">
    <property type="entry name" value="PsdUridine_synth_N"/>
</dbReference>
<dbReference type="GO" id="GO:1990481">
    <property type="term" value="P:mRNA pseudouridine synthesis"/>
    <property type="evidence" value="ECO:0007669"/>
    <property type="project" value="TreeGrafter"/>
</dbReference>